<feature type="transmembrane region" description="Helical" evidence="9">
    <location>
        <begin position="322"/>
        <end position="344"/>
    </location>
</feature>
<proteinExistence type="inferred from homology"/>
<dbReference type="CDD" id="cd06582">
    <property type="entry name" value="TM_PBP1_LivH_like"/>
    <property type="match status" value="1"/>
</dbReference>
<dbReference type="Proteomes" id="UP000246569">
    <property type="component" value="Unassembled WGS sequence"/>
</dbReference>
<evidence type="ECO:0000256" key="6">
    <source>
        <dbReference type="ARBA" id="ARBA00022989"/>
    </source>
</evidence>
<evidence type="ECO:0000313" key="11">
    <source>
        <dbReference type="EMBL" id="PWV64413.1"/>
    </source>
</evidence>
<evidence type="ECO:0000256" key="8">
    <source>
        <dbReference type="ARBA" id="ARBA00037998"/>
    </source>
</evidence>
<dbReference type="InterPro" id="IPR017779">
    <property type="entry name" value="ABC_UrtB_bac"/>
</dbReference>
<dbReference type="PANTHER" id="PTHR11795:SF447">
    <property type="entry name" value="ABC TRANSPORTER PERMEASE PROTEIN"/>
    <property type="match status" value="1"/>
</dbReference>
<name>A0A317MXS4_9GAMM</name>
<protein>
    <submittedName>
        <fullName evidence="11">Amino acid/amide ABC transporter membrane protein 1 (HAAT family)</fullName>
    </submittedName>
</protein>
<dbReference type="RefSeq" id="WP_110017082.1">
    <property type="nucleotide sequence ID" value="NZ_QGTJ01000002.1"/>
</dbReference>
<keyword evidence="6 9" id="KW-1133">Transmembrane helix</keyword>
<dbReference type="AlphaFoldDB" id="A0A317MXS4"/>
<sequence>MCRLLRFLLLACALGSTLPAFAVSFDDTITHLGADPQSLRSAVGELAAANDPRALIFLEALRDGRVSFRDGEVLIKDGDTLKRARDGVAVTGEPGSAPLLNNAVRRGIDSALTRLQLTSPDRAVRLAAATAFADRPVRAAEDSLRAALAAEIDQEVIHALRLALAPIELQSEDRGKRLAAIRTLADEGEPRVIAVLDPIAKGDDAELATAARSAIDAITDRQWFRDQAGNLFYGLSLGSVLLLAALGLAITFGLMGVINMAHGELLMIGAYATYVVQNLFRSYLPGAFDWYLLAALPVAFLAAAAVGWLLERLVLRHLYGRPLETLLATFGLSLMLIQTVRLIFGAQNVEVANPSWLSGGIQVTAQMVLPYNRIATVIFAFAVLAAVWLIFQKTRLGLRVRAVTQNRGMAAAMGIDTRRIDAMTFALGAGVAGLGGVALSQLGNVSPDLGQARIVDSFMVVVLGGVGKLAGAVAGGMGLGIVNKFLEPAMGAVLGKIVLLGFIILFIQKRPQGLFALKGRAVEG</sequence>
<feature type="transmembrane region" description="Helical" evidence="9">
    <location>
        <begin position="231"/>
        <end position="258"/>
    </location>
</feature>
<reference evidence="11 12" key="1">
    <citation type="submission" date="2018-05" db="EMBL/GenBank/DDBJ databases">
        <title>Genomic Encyclopedia of Type Strains, Phase IV (KMG-IV): sequencing the most valuable type-strain genomes for metagenomic binning, comparative biology and taxonomic classification.</title>
        <authorList>
            <person name="Goeker M."/>
        </authorList>
    </citation>
    <scope>NUCLEOTIDE SEQUENCE [LARGE SCALE GENOMIC DNA]</scope>
    <source>
        <strain evidence="11 12">DSM 23606</strain>
    </source>
</reference>
<accession>A0A317MXS4</accession>
<feature type="chain" id="PRO_5016314628" evidence="10">
    <location>
        <begin position="23"/>
        <end position="524"/>
    </location>
</feature>
<dbReference type="EMBL" id="QGTJ01000002">
    <property type="protein sequence ID" value="PWV64413.1"/>
    <property type="molecule type" value="Genomic_DNA"/>
</dbReference>
<keyword evidence="4 9" id="KW-0812">Transmembrane</keyword>
<feature type="signal peptide" evidence="10">
    <location>
        <begin position="1"/>
        <end position="22"/>
    </location>
</feature>
<keyword evidence="12" id="KW-1185">Reference proteome</keyword>
<evidence type="ECO:0000313" key="12">
    <source>
        <dbReference type="Proteomes" id="UP000246569"/>
    </source>
</evidence>
<dbReference type="InterPro" id="IPR052157">
    <property type="entry name" value="BCAA_transport_permease"/>
</dbReference>
<evidence type="ECO:0000256" key="10">
    <source>
        <dbReference type="SAM" id="SignalP"/>
    </source>
</evidence>
<keyword evidence="5" id="KW-0029">Amino-acid transport</keyword>
<gene>
    <name evidence="11" type="ORF">C7443_10262</name>
</gene>
<comment type="subcellular location">
    <subcellularLocation>
        <location evidence="1">Cell inner membrane</location>
        <topology evidence="1">Multi-pass membrane protein</topology>
    </subcellularLocation>
</comment>
<comment type="caution">
    <text evidence="11">The sequence shown here is derived from an EMBL/GenBank/DDBJ whole genome shotgun (WGS) entry which is preliminary data.</text>
</comment>
<dbReference type="GO" id="GO:0006865">
    <property type="term" value="P:amino acid transport"/>
    <property type="evidence" value="ECO:0007669"/>
    <property type="project" value="UniProtKB-KW"/>
</dbReference>
<evidence type="ECO:0000256" key="5">
    <source>
        <dbReference type="ARBA" id="ARBA00022970"/>
    </source>
</evidence>
<feature type="transmembrane region" description="Helical" evidence="9">
    <location>
        <begin position="458"/>
        <end position="482"/>
    </location>
</feature>
<dbReference type="GO" id="GO:0022857">
    <property type="term" value="F:transmembrane transporter activity"/>
    <property type="evidence" value="ECO:0007669"/>
    <property type="project" value="InterPro"/>
</dbReference>
<keyword evidence="2" id="KW-0813">Transport</keyword>
<evidence type="ECO:0000256" key="3">
    <source>
        <dbReference type="ARBA" id="ARBA00022475"/>
    </source>
</evidence>
<comment type="similarity">
    <text evidence="8">Belongs to the binding-protein-dependent transport system permease family. LivHM subfamily.</text>
</comment>
<keyword evidence="3" id="KW-1003">Cell membrane</keyword>
<dbReference type="PANTHER" id="PTHR11795">
    <property type="entry name" value="BRANCHED-CHAIN AMINO ACID TRANSPORT SYSTEM PERMEASE PROTEIN LIVH"/>
    <property type="match status" value="1"/>
</dbReference>
<evidence type="ECO:0000256" key="9">
    <source>
        <dbReference type="SAM" id="Phobius"/>
    </source>
</evidence>
<feature type="transmembrane region" description="Helical" evidence="9">
    <location>
        <begin position="488"/>
        <end position="507"/>
    </location>
</feature>
<keyword evidence="10" id="KW-0732">Signal</keyword>
<evidence type="ECO:0000256" key="7">
    <source>
        <dbReference type="ARBA" id="ARBA00023136"/>
    </source>
</evidence>
<dbReference type="Pfam" id="PF02653">
    <property type="entry name" value="BPD_transp_2"/>
    <property type="match status" value="1"/>
</dbReference>
<dbReference type="InterPro" id="IPR001851">
    <property type="entry name" value="ABC_transp_permease"/>
</dbReference>
<evidence type="ECO:0000256" key="2">
    <source>
        <dbReference type="ARBA" id="ARBA00022448"/>
    </source>
</evidence>
<evidence type="ECO:0000256" key="1">
    <source>
        <dbReference type="ARBA" id="ARBA00004429"/>
    </source>
</evidence>
<dbReference type="GO" id="GO:0005886">
    <property type="term" value="C:plasma membrane"/>
    <property type="evidence" value="ECO:0007669"/>
    <property type="project" value="UniProtKB-SubCell"/>
</dbReference>
<dbReference type="OrthoDB" id="9807115at2"/>
<feature type="transmembrane region" description="Helical" evidence="9">
    <location>
        <begin position="374"/>
        <end position="391"/>
    </location>
</feature>
<evidence type="ECO:0000256" key="4">
    <source>
        <dbReference type="ARBA" id="ARBA00022692"/>
    </source>
</evidence>
<feature type="transmembrane region" description="Helical" evidence="9">
    <location>
        <begin position="290"/>
        <end position="310"/>
    </location>
</feature>
<keyword evidence="7 9" id="KW-0472">Membrane</keyword>
<organism evidence="11 12">
    <name type="scientific">Plasticicumulans acidivorans</name>
    <dbReference type="NCBI Taxonomy" id="886464"/>
    <lineage>
        <taxon>Bacteria</taxon>
        <taxon>Pseudomonadati</taxon>
        <taxon>Pseudomonadota</taxon>
        <taxon>Gammaproteobacteria</taxon>
        <taxon>Candidatus Competibacteraceae</taxon>
        <taxon>Plasticicumulans</taxon>
    </lineage>
</organism>
<dbReference type="NCBIfam" id="TIGR03409">
    <property type="entry name" value="urea_trans_UrtB"/>
    <property type="match status" value="1"/>
</dbReference>